<dbReference type="Gene3D" id="3.80.10.10">
    <property type="entry name" value="Ribonuclease Inhibitor"/>
    <property type="match status" value="1"/>
</dbReference>
<proteinExistence type="predicted"/>
<keyword evidence="5" id="KW-0675">Receptor</keyword>
<feature type="chain" id="PRO_5021331327" evidence="3">
    <location>
        <begin position="24"/>
        <end position="101"/>
    </location>
</feature>
<reference evidence="5 6" key="1">
    <citation type="submission" date="2019-03" db="EMBL/GenBank/DDBJ databases">
        <title>First draft genome of Liparis tanakae, snailfish: a comprehensive survey of snailfish specific genes.</title>
        <authorList>
            <person name="Kim W."/>
            <person name="Song I."/>
            <person name="Jeong J.-H."/>
            <person name="Kim D."/>
            <person name="Kim S."/>
            <person name="Ryu S."/>
            <person name="Song J.Y."/>
            <person name="Lee S.K."/>
        </authorList>
    </citation>
    <scope>NUCLEOTIDE SEQUENCE [LARGE SCALE GENOMIC DNA]</scope>
    <source>
        <tissue evidence="5">Muscle</tissue>
    </source>
</reference>
<dbReference type="Proteomes" id="UP000314294">
    <property type="component" value="Unassembled WGS sequence"/>
</dbReference>
<organism evidence="5 6">
    <name type="scientific">Liparis tanakae</name>
    <name type="common">Tanaka's snailfish</name>
    <dbReference type="NCBI Taxonomy" id="230148"/>
    <lineage>
        <taxon>Eukaryota</taxon>
        <taxon>Metazoa</taxon>
        <taxon>Chordata</taxon>
        <taxon>Craniata</taxon>
        <taxon>Vertebrata</taxon>
        <taxon>Euteleostomi</taxon>
        <taxon>Actinopterygii</taxon>
        <taxon>Neopterygii</taxon>
        <taxon>Teleostei</taxon>
        <taxon>Neoteleostei</taxon>
        <taxon>Acanthomorphata</taxon>
        <taxon>Eupercaria</taxon>
        <taxon>Perciformes</taxon>
        <taxon>Cottioidei</taxon>
        <taxon>Cottales</taxon>
        <taxon>Liparidae</taxon>
        <taxon>Liparis</taxon>
    </lineage>
</organism>
<keyword evidence="1" id="KW-0433">Leucine-rich repeat</keyword>
<dbReference type="SMART" id="SM00013">
    <property type="entry name" value="LRRNT"/>
    <property type="match status" value="1"/>
</dbReference>
<comment type="caution">
    <text evidence="5">The sequence shown here is derived from an EMBL/GenBank/DDBJ whole genome shotgun (WGS) entry which is preliminary data.</text>
</comment>
<feature type="domain" description="LRRNT" evidence="4">
    <location>
        <begin position="40"/>
        <end position="76"/>
    </location>
</feature>
<evidence type="ECO:0000313" key="6">
    <source>
        <dbReference type="Proteomes" id="UP000314294"/>
    </source>
</evidence>
<accession>A0A4Z2GGH8</accession>
<evidence type="ECO:0000256" key="2">
    <source>
        <dbReference type="ARBA" id="ARBA00022729"/>
    </source>
</evidence>
<name>A0A4Z2GGH8_9TELE</name>
<dbReference type="AlphaFoldDB" id="A0A4Z2GGH8"/>
<dbReference type="OrthoDB" id="8954152at2759"/>
<dbReference type="SUPFAM" id="SSF52058">
    <property type="entry name" value="L domain-like"/>
    <property type="match status" value="1"/>
</dbReference>
<keyword evidence="6" id="KW-1185">Reference proteome</keyword>
<evidence type="ECO:0000313" key="5">
    <source>
        <dbReference type="EMBL" id="TNN51993.1"/>
    </source>
</evidence>
<gene>
    <name evidence="5" type="primary">lgr5-a</name>
    <name evidence="5" type="ORF">EYF80_037799</name>
</gene>
<dbReference type="EMBL" id="SRLO01000563">
    <property type="protein sequence ID" value="TNN51993.1"/>
    <property type="molecule type" value="Genomic_DNA"/>
</dbReference>
<evidence type="ECO:0000256" key="3">
    <source>
        <dbReference type="SAM" id="SignalP"/>
    </source>
</evidence>
<protein>
    <submittedName>
        <fullName evidence="5">Leucine-rich repeat-containing G-protein coupled receptor 5A</fullName>
    </submittedName>
</protein>
<sequence length="101" mass="10514">MPGSAALLAALALLSAGFRSSAAAGAESSGDRDRAAGSARCPGRCRCEVSGLLHRVDCSDRGLREVPGNLSVFTSYLDLSMNNMTVLTSGALKDLHFLEEL</sequence>
<dbReference type="InterPro" id="IPR032675">
    <property type="entry name" value="LRR_dom_sf"/>
</dbReference>
<dbReference type="InterPro" id="IPR000372">
    <property type="entry name" value="LRRNT"/>
</dbReference>
<evidence type="ECO:0000259" key="4">
    <source>
        <dbReference type="SMART" id="SM00013"/>
    </source>
</evidence>
<evidence type="ECO:0000256" key="1">
    <source>
        <dbReference type="ARBA" id="ARBA00022614"/>
    </source>
</evidence>
<feature type="signal peptide" evidence="3">
    <location>
        <begin position="1"/>
        <end position="23"/>
    </location>
</feature>
<keyword evidence="2 3" id="KW-0732">Signal</keyword>